<feature type="transmembrane region" description="Helical" evidence="1">
    <location>
        <begin position="232"/>
        <end position="256"/>
    </location>
</feature>
<feature type="transmembrane region" description="Helical" evidence="1">
    <location>
        <begin position="14"/>
        <end position="34"/>
    </location>
</feature>
<keyword evidence="1" id="KW-0472">Membrane</keyword>
<keyword evidence="1" id="KW-0812">Transmembrane</keyword>
<name>A0ABU6V656_9FABA</name>
<gene>
    <name evidence="2" type="ORF">PIB30_012827</name>
</gene>
<evidence type="ECO:0008006" key="4">
    <source>
        <dbReference type="Google" id="ProtNLM"/>
    </source>
</evidence>
<reference evidence="2 3" key="1">
    <citation type="journal article" date="2023" name="Plants (Basel)">
        <title>Bridging the Gap: Combining Genomics and Transcriptomics Approaches to Understand Stylosanthes scabra, an Orphan Legume from the Brazilian Caatinga.</title>
        <authorList>
            <person name="Ferreira-Neto J.R.C."/>
            <person name="da Silva M.D."/>
            <person name="Binneck E."/>
            <person name="de Melo N.F."/>
            <person name="da Silva R.H."/>
            <person name="de Melo A.L.T.M."/>
            <person name="Pandolfi V."/>
            <person name="Bustamante F.O."/>
            <person name="Brasileiro-Vidal A.C."/>
            <person name="Benko-Iseppon A.M."/>
        </authorList>
    </citation>
    <scope>NUCLEOTIDE SEQUENCE [LARGE SCALE GENOMIC DNA]</scope>
    <source>
        <tissue evidence="2">Leaves</tissue>
    </source>
</reference>
<evidence type="ECO:0000313" key="2">
    <source>
        <dbReference type="EMBL" id="MED6168554.1"/>
    </source>
</evidence>
<sequence>MNSSWLCSSAPREVFYLITVTLLTLLLPLSFLLLSRLSTLQYYLQTLTFYYHHYSPPYLLSLALRISPSLLYILVSILTLASFIHGFTGNITFFTRSSSSCSFQPRLYTAWILLCAFQVCVGLGIEGSIQAGFYDDDDGGGGFDRSLLSRVVFLLGLHETTHVWSNMVVRPVVDDTVFGVVGERKERWIERVVMAASLGTLWWWKLREDVETLVMMVEVKKEQFMDVGIGDFIGWCLYYVTVSIGIIKIVKALMWICMVSICRRRTTTISMAETSEDNDGKV</sequence>
<keyword evidence="1" id="KW-1133">Transmembrane helix</keyword>
<keyword evidence="3" id="KW-1185">Reference proteome</keyword>
<feature type="transmembrane region" description="Helical" evidence="1">
    <location>
        <begin position="70"/>
        <end position="88"/>
    </location>
</feature>
<organism evidence="2 3">
    <name type="scientific">Stylosanthes scabra</name>
    <dbReference type="NCBI Taxonomy" id="79078"/>
    <lineage>
        <taxon>Eukaryota</taxon>
        <taxon>Viridiplantae</taxon>
        <taxon>Streptophyta</taxon>
        <taxon>Embryophyta</taxon>
        <taxon>Tracheophyta</taxon>
        <taxon>Spermatophyta</taxon>
        <taxon>Magnoliopsida</taxon>
        <taxon>eudicotyledons</taxon>
        <taxon>Gunneridae</taxon>
        <taxon>Pentapetalae</taxon>
        <taxon>rosids</taxon>
        <taxon>fabids</taxon>
        <taxon>Fabales</taxon>
        <taxon>Fabaceae</taxon>
        <taxon>Papilionoideae</taxon>
        <taxon>50 kb inversion clade</taxon>
        <taxon>dalbergioids sensu lato</taxon>
        <taxon>Dalbergieae</taxon>
        <taxon>Pterocarpus clade</taxon>
        <taxon>Stylosanthes</taxon>
    </lineage>
</organism>
<comment type="caution">
    <text evidence="2">The sequence shown here is derived from an EMBL/GenBank/DDBJ whole genome shotgun (WGS) entry which is preliminary data.</text>
</comment>
<dbReference type="PANTHER" id="PTHR37172:SF3">
    <property type="entry name" value="TRANSMEMBRANE PROTEIN"/>
    <property type="match status" value="1"/>
</dbReference>
<dbReference type="EMBL" id="JASCZI010151067">
    <property type="protein sequence ID" value="MED6168554.1"/>
    <property type="molecule type" value="Genomic_DNA"/>
</dbReference>
<feature type="transmembrane region" description="Helical" evidence="1">
    <location>
        <begin position="108"/>
        <end position="125"/>
    </location>
</feature>
<dbReference type="Proteomes" id="UP001341840">
    <property type="component" value="Unassembled WGS sequence"/>
</dbReference>
<accession>A0ABU6V656</accession>
<proteinExistence type="predicted"/>
<dbReference type="PANTHER" id="PTHR37172">
    <property type="entry name" value="TRANSMEMBRANE PROTEIN"/>
    <property type="match status" value="1"/>
</dbReference>
<evidence type="ECO:0000313" key="3">
    <source>
        <dbReference type="Proteomes" id="UP001341840"/>
    </source>
</evidence>
<evidence type="ECO:0000256" key="1">
    <source>
        <dbReference type="SAM" id="Phobius"/>
    </source>
</evidence>
<protein>
    <recommendedName>
        <fullName evidence="4">Transmembrane protein</fullName>
    </recommendedName>
</protein>